<protein>
    <submittedName>
        <fullName evidence="2">Guanine nucleotide-binding subunit beta-like</fullName>
    </submittedName>
</protein>
<name>A0A3M7P5Z1_BRAPC</name>
<dbReference type="EMBL" id="REGN01013051">
    <property type="protein sequence ID" value="RMZ94443.1"/>
    <property type="molecule type" value="Genomic_DNA"/>
</dbReference>
<keyword evidence="3" id="KW-1185">Reference proteome</keyword>
<dbReference type="PROSITE" id="PS50294">
    <property type="entry name" value="WD_REPEATS_REGION"/>
    <property type="match status" value="1"/>
</dbReference>
<sequence length="331" mass="36790">MIYDIFSAEALNDSKKIDNMPIICMKWHPYSNFSSNYLYYAHVNGQIGVFDKELSKKKKLVQENDEISCLDFNLDGSVLASVGKDSVIRLYDSDLKSSPDLNKIITTYGADSENRSFFSSISNTVTSILSTSPSHTGRLQCVKFSNTSNDLLFTGGWDRSVKAWDKRTNQGYVNSLQGPFICGSDAIDVNDNLVLTASWVRENALELWDIRKFKKISTLPIANNTPESNDESMSLREKLKLTDTKVNEYLYACKFFSSNELKNEAKSTVNTVLACGSGTQSLHLVDYEKNNGSELISSYFCGSALYCLDAIYSCSLICCGGVNSFSVLTGH</sequence>
<dbReference type="SUPFAM" id="SSF50978">
    <property type="entry name" value="WD40 repeat-like"/>
    <property type="match status" value="1"/>
</dbReference>
<dbReference type="PANTHER" id="PTHR47822">
    <property type="entry name" value="CARBOHYDRATE BINDING DOMAIN CONTAINING PROTEIN"/>
    <property type="match status" value="1"/>
</dbReference>
<evidence type="ECO:0000313" key="3">
    <source>
        <dbReference type="Proteomes" id="UP000276133"/>
    </source>
</evidence>
<comment type="caution">
    <text evidence="2">The sequence shown here is derived from an EMBL/GenBank/DDBJ whole genome shotgun (WGS) entry which is preliminary data.</text>
</comment>
<dbReference type="SMART" id="SM00320">
    <property type="entry name" value="WD40"/>
    <property type="match status" value="3"/>
</dbReference>
<evidence type="ECO:0000256" key="1">
    <source>
        <dbReference type="PROSITE-ProRule" id="PRU00221"/>
    </source>
</evidence>
<gene>
    <name evidence="2" type="ORF">BpHYR1_037439</name>
</gene>
<dbReference type="OrthoDB" id="361494at2759"/>
<dbReference type="Gene3D" id="2.130.10.10">
    <property type="entry name" value="YVTN repeat-like/Quinoprotein amine dehydrogenase"/>
    <property type="match status" value="1"/>
</dbReference>
<dbReference type="AlphaFoldDB" id="A0A3M7P5Z1"/>
<feature type="repeat" description="WD" evidence="1">
    <location>
        <begin position="60"/>
        <end position="92"/>
    </location>
</feature>
<dbReference type="InterPro" id="IPR001680">
    <property type="entry name" value="WD40_rpt"/>
</dbReference>
<feature type="repeat" description="WD" evidence="1">
    <location>
        <begin position="132"/>
        <end position="174"/>
    </location>
</feature>
<dbReference type="InterPro" id="IPR015943">
    <property type="entry name" value="WD40/YVTN_repeat-like_dom_sf"/>
</dbReference>
<dbReference type="PANTHER" id="PTHR47822:SF2">
    <property type="entry name" value="F-BOX AND WD-40 DOMAIN PROTEIN 7"/>
    <property type="match status" value="1"/>
</dbReference>
<dbReference type="InterPro" id="IPR036322">
    <property type="entry name" value="WD40_repeat_dom_sf"/>
</dbReference>
<dbReference type="STRING" id="10195.A0A3M7P5Z1"/>
<reference evidence="2 3" key="1">
    <citation type="journal article" date="2018" name="Sci. Rep.">
        <title>Genomic signatures of local adaptation to the degree of environmental predictability in rotifers.</title>
        <authorList>
            <person name="Franch-Gras L."/>
            <person name="Hahn C."/>
            <person name="Garcia-Roger E.M."/>
            <person name="Carmona M.J."/>
            <person name="Serra M."/>
            <person name="Gomez A."/>
        </authorList>
    </citation>
    <scope>NUCLEOTIDE SEQUENCE [LARGE SCALE GENOMIC DNA]</scope>
    <source>
        <strain evidence="2">HYR1</strain>
    </source>
</reference>
<proteinExistence type="predicted"/>
<dbReference type="PROSITE" id="PS50082">
    <property type="entry name" value="WD_REPEATS_2"/>
    <property type="match status" value="2"/>
</dbReference>
<dbReference type="Pfam" id="PF00400">
    <property type="entry name" value="WD40"/>
    <property type="match status" value="2"/>
</dbReference>
<organism evidence="2 3">
    <name type="scientific">Brachionus plicatilis</name>
    <name type="common">Marine rotifer</name>
    <name type="synonym">Brachionus muelleri</name>
    <dbReference type="NCBI Taxonomy" id="10195"/>
    <lineage>
        <taxon>Eukaryota</taxon>
        <taxon>Metazoa</taxon>
        <taxon>Spiralia</taxon>
        <taxon>Gnathifera</taxon>
        <taxon>Rotifera</taxon>
        <taxon>Eurotatoria</taxon>
        <taxon>Monogononta</taxon>
        <taxon>Pseudotrocha</taxon>
        <taxon>Ploima</taxon>
        <taxon>Brachionidae</taxon>
        <taxon>Brachionus</taxon>
    </lineage>
</organism>
<evidence type="ECO:0000313" key="2">
    <source>
        <dbReference type="EMBL" id="RMZ94443.1"/>
    </source>
</evidence>
<keyword evidence="1" id="KW-0853">WD repeat</keyword>
<accession>A0A3M7P5Z1</accession>
<dbReference type="Proteomes" id="UP000276133">
    <property type="component" value="Unassembled WGS sequence"/>
</dbReference>